<evidence type="ECO:0000313" key="4">
    <source>
        <dbReference type="Proteomes" id="UP000509327"/>
    </source>
</evidence>
<gene>
    <name evidence="1" type="ORF">DFQ00_102343</name>
    <name evidence="2" type="ORF">HUB98_05945</name>
</gene>
<dbReference type="RefSeq" id="WP_110894662.1">
    <property type="nucleotide sequence ID" value="NZ_CP054614.1"/>
</dbReference>
<reference evidence="1 3" key="1">
    <citation type="submission" date="2018-06" db="EMBL/GenBank/DDBJ databases">
        <title>Genomic Encyclopedia of Type Strains, Phase III (KMG-III): the genomes of soil and plant-associated and newly described type strains.</title>
        <authorList>
            <person name="Whitman W."/>
        </authorList>
    </citation>
    <scope>NUCLEOTIDE SEQUENCE [LARGE SCALE GENOMIC DNA]</scope>
    <source>
        <strain evidence="1 3">CECT 7022</strain>
    </source>
</reference>
<dbReference type="AlphaFoldDB" id="A0A2V4WT64"/>
<evidence type="ECO:0000313" key="2">
    <source>
        <dbReference type="EMBL" id="QKS55923.1"/>
    </source>
</evidence>
<name>A0A2V4WT64_PAEBA</name>
<dbReference type="Proteomes" id="UP000247790">
    <property type="component" value="Unassembled WGS sequence"/>
</dbReference>
<protein>
    <submittedName>
        <fullName evidence="1">Uncharacterized protein</fullName>
    </submittedName>
</protein>
<accession>A0A2V4WT64</accession>
<dbReference type="Proteomes" id="UP000509327">
    <property type="component" value="Chromosome"/>
</dbReference>
<reference evidence="2 4" key="2">
    <citation type="submission" date="2020-06" db="EMBL/GenBank/DDBJ databases">
        <title>Complete genome of Paenibacillus barcinonensis KACC11450.</title>
        <authorList>
            <person name="Kim M."/>
            <person name="Park Y.-J."/>
            <person name="Shin J.-H."/>
        </authorList>
    </citation>
    <scope>NUCLEOTIDE SEQUENCE [LARGE SCALE GENOMIC DNA]</scope>
    <source>
        <strain evidence="2 4">KACC11450</strain>
    </source>
</reference>
<sequence>MNATHVSTMIFSDDQLKAESKMNELIRYLPEKTIIRRKKDYVKTVLGTYQAKKYSDNCRGLRYQEVYIDKTLWDNAYDVSVIIMKLRPPCFDERNTSEKYNWKDYVHFF</sequence>
<dbReference type="EMBL" id="QJSW01000002">
    <property type="protein sequence ID" value="PYE51549.1"/>
    <property type="molecule type" value="Genomic_DNA"/>
</dbReference>
<evidence type="ECO:0000313" key="3">
    <source>
        <dbReference type="Proteomes" id="UP000247790"/>
    </source>
</evidence>
<keyword evidence="4" id="KW-1185">Reference proteome</keyword>
<proteinExistence type="predicted"/>
<dbReference type="OrthoDB" id="9967254at2"/>
<dbReference type="EMBL" id="CP054614">
    <property type="protein sequence ID" value="QKS55923.1"/>
    <property type="molecule type" value="Genomic_DNA"/>
</dbReference>
<evidence type="ECO:0000313" key="1">
    <source>
        <dbReference type="EMBL" id="PYE51549.1"/>
    </source>
</evidence>
<organism evidence="1 3">
    <name type="scientific">Paenibacillus barcinonensis</name>
    <dbReference type="NCBI Taxonomy" id="198119"/>
    <lineage>
        <taxon>Bacteria</taxon>
        <taxon>Bacillati</taxon>
        <taxon>Bacillota</taxon>
        <taxon>Bacilli</taxon>
        <taxon>Bacillales</taxon>
        <taxon>Paenibacillaceae</taxon>
        <taxon>Paenibacillus</taxon>
    </lineage>
</organism>